<dbReference type="Pfam" id="PF10184">
    <property type="entry name" value="DUF2358"/>
    <property type="match status" value="1"/>
</dbReference>
<dbReference type="PANTHER" id="PTHR31094">
    <property type="entry name" value="RIKEN CDNA 2310061I04 GENE"/>
    <property type="match status" value="1"/>
</dbReference>
<sequence>MFVTKVLIIKSCIYTTRLATRHHSMCQLMARNLSQSPNSDDKQKQSSREHLNAVYRQLSESLPQFFSSRHCYQIYSPKVVFEDNIRHVKTIGLNDYIKQLSFIIFWAHIKYSYKALEVLKITEHPEDMTVRVRWRVVGTPGFGVMLMFWKYSFWGRTKNQSKDRSEWTDGFSIFSVGADGLVHKHTVEKIMPDEDRQPSKSNIADAKNLAFIVGFVPQVSQFDINYQQLLSKLLELTTKCSFG</sequence>
<protein>
    <submittedName>
        <fullName evidence="1">Uncharacterized protein</fullName>
    </submittedName>
</protein>
<organism evidence="1">
    <name type="scientific">Medioppia subpectinata</name>
    <dbReference type="NCBI Taxonomy" id="1979941"/>
    <lineage>
        <taxon>Eukaryota</taxon>
        <taxon>Metazoa</taxon>
        <taxon>Ecdysozoa</taxon>
        <taxon>Arthropoda</taxon>
        <taxon>Chelicerata</taxon>
        <taxon>Arachnida</taxon>
        <taxon>Acari</taxon>
        <taxon>Acariformes</taxon>
        <taxon>Sarcoptiformes</taxon>
        <taxon>Oribatida</taxon>
        <taxon>Brachypylina</taxon>
        <taxon>Oppioidea</taxon>
        <taxon>Oppiidae</taxon>
        <taxon>Medioppia</taxon>
    </lineage>
</organism>
<evidence type="ECO:0000313" key="2">
    <source>
        <dbReference type="Proteomes" id="UP000759131"/>
    </source>
</evidence>
<accession>A0A7R9L4C7</accession>
<dbReference type="Proteomes" id="UP000759131">
    <property type="component" value="Unassembled WGS sequence"/>
</dbReference>
<dbReference type="InterPro" id="IPR018790">
    <property type="entry name" value="DUF2358"/>
</dbReference>
<proteinExistence type="predicted"/>
<dbReference type="AlphaFoldDB" id="A0A7R9L4C7"/>
<name>A0A7R9L4C7_9ACAR</name>
<gene>
    <name evidence="1" type="ORF">OSB1V03_LOCUS14146</name>
</gene>
<dbReference type="EMBL" id="CAJPIZ010013290">
    <property type="protein sequence ID" value="CAG2114180.1"/>
    <property type="molecule type" value="Genomic_DNA"/>
</dbReference>
<keyword evidence="2" id="KW-1185">Reference proteome</keyword>
<reference evidence="1" key="1">
    <citation type="submission" date="2020-11" db="EMBL/GenBank/DDBJ databases">
        <authorList>
            <person name="Tran Van P."/>
        </authorList>
    </citation>
    <scope>NUCLEOTIDE SEQUENCE</scope>
</reference>
<evidence type="ECO:0000313" key="1">
    <source>
        <dbReference type="EMBL" id="CAD7633750.1"/>
    </source>
</evidence>
<dbReference type="OrthoDB" id="44820at2759"/>
<dbReference type="EMBL" id="OC867865">
    <property type="protein sequence ID" value="CAD7633750.1"/>
    <property type="molecule type" value="Genomic_DNA"/>
</dbReference>
<dbReference type="PANTHER" id="PTHR31094:SF2">
    <property type="entry name" value="RIKEN CDNA 2310061I04 GENE"/>
    <property type="match status" value="1"/>
</dbReference>